<proteinExistence type="predicted"/>
<name>A0ABQ4KV65_SIMTE</name>
<evidence type="ECO:0000313" key="1">
    <source>
        <dbReference type="EMBL" id="GIN95933.1"/>
    </source>
</evidence>
<comment type="caution">
    <text evidence="1">The sequence shown here is derived from an EMBL/GenBank/DDBJ whole genome shotgun (WGS) entry which is preliminary data.</text>
</comment>
<sequence>MVDNRVVPLKGHLMEYFVIDDVTYILKGIFNFVGMLFDFS</sequence>
<dbReference type="Proteomes" id="UP000680670">
    <property type="component" value="Unassembled WGS sequence"/>
</dbReference>
<accession>A0ABQ4KV65</accession>
<gene>
    <name evidence="1" type="ORF">J6TS1_18030</name>
</gene>
<organism evidence="1 2">
    <name type="scientific">Siminovitchia terrae</name>
    <name type="common">Bacillus terrae</name>
    <dbReference type="NCBI Taxonomy" id="1914933"/>
    <lineage>
        <taxon>Bacteria</taxon>
        <taxon>Bacillati</taxon>
        <taxon>Bacillota</taxon>
        <taxon>Bacilli</taxon>
        <taxon>Bacillales</taxon>
        <taxon>Bacillaceae</taxon>
        <taxon>Siminovitchia</taxon>
    </lineage>
</organism>
<protein>
    <submittedName>
        <fullName evidence="1">Uncharacterized protein</fullName>
    </submittedName>
</protein>
<reference evidence="1 2" key="1">
    <citation type="submission" date="2021-03" db="EMBL/GenBank/DDBJ databases">
        <title>Antimicrobial resistance genes in bacteria isolated from Japanese honey, and their potential for conferring macrolide and lincosamide resistance in the American foulbrood pathogen Paenibacillus larvae.</title>
        <authorList>
            <person name="Okamoto M."/>
            <person name="Kumagai M."/>
            <person name="Kanamori H."/>
            <person name="Takamatsu D."/>
        </authorList>
    </citation>
    <scope>NUCLEOTIDE SEQUENCE [LARGE SCALE GENOMIC DNA]</scope>
    <source>
        <strain evidence="1 2">J6TS1</strain>
    </source>
</reference>
<dbReference type="EMBL" id="BORJ01000004">
    <property type="protein sequence ID" value="GIN95933.1"/>
    <property type="molecule type" value="Genomic_DNA"/>
</dbReference>
<keyword evidence="2" id="KW-1185">Reference proteome</keyword>
<evidence type="ECO:0000313" key="2">
    <source>
        <dbReference type="Proteomes" id="UP000680670"/>
    </source>
</evidence>